<feature type="transmembrane region" description="Helical" evidence="1">
    <location>
        <begin position="72"/>
        <end position="94"/>
    </location>
</feature>
<evidence type="ECO:0000313" key="2">
    <source>
        <dbReference type="EMBL" id="TDQ51300.1"/>
    </source>
</evidence>
<feature type="transmembrane region" description="Helical" evidence="1">
    <location>
        <begin position="115"/>
        <end position="148"/>
    </location>
</feature>
<feature type="transmembrane region" description="Helical" evidence="1">
    <location>
        <begin position="238"/>
        <end position="256"/>
    </location>
</feature>
<keyword evidence="1" id="KW-0472">Membrane</keyword>
<keyword evidence="3" id="KW-1185">Reference proteome</keyword>
<sequence>MDNPPKSSSETSTPFRLDSIQVRSVPALSALQWLQKGADDLRRCPLPSLSYGLIFFLMGQALLQVFRHATEYSTTLAVIFLLLGPFLATGLYNISRQLQQDKKVSFRKTTMSWQYNLPAIAVYVLVLAVIVLIFMRASLITFALFYSGGMPTVGRFVEQLLQFQQMEFLIAYTLVTLFFSTIIFLISVVSIPLMMDKRTDAIIACITSLRVVAANPAAMLIWAILILLLIGLSMASQYWLLMVVGPVLGHATWHAYRATVA</sequence>
<comment type="caution">
    <text evidence="2">The sequence shown here is derived from an EMBL/GenBank/DDBJ whole genome shotgun (WGS) entry which is preliminary data.</text>
</comment>
<keyword evidence="1" id="KW-1133">Transmembrane helix</keyword>
<dbReference type="Proteomes" id="UP000295375">
    <property type="component" value="Unassembled WGS sequence"/>
</dbReference>
<keyword evidence="1" id="KW-0812">Transmembrane</keyword>
<gene>
    <name evidence="2" type="ORF">EV696_101274</name>
</gene>
<evidence type="ECO:0000313" key="3">
    <source>
        <dbReference type="Proteomes" id="UP000295375"/>
    </source>
</evidence>
<protein>
    <submittedName>
        <fullName evidence="2">Putative membrane protein</fullName>
    </submittedName>
</protein>
<dbReference type="AlphaFoldDB" id="A0A4R6UVD9"/>
<feature type="transmembrane region" description="Helical" evidence="1">
    <location>
        <begin position="168"/>
        <end position="191"/>
    </location>
</feature>
<dbReference type="Pfam" id="PF09955">
    <property type="entry name" value="DUF2189"/>
    <property type="match status" value="1"/>
</dbReference>
<organism evidence="2 3">
    <name type="scientific">Permianibacter aggregans</name>
    <dbReference type="NCBI Taxonomy" id="1510150"/>
    <lineage>
        <taxon>Bacteria</taxon>
        <taxon>Pseudomonadati</taxon>
        <taxon>Pseudomonadota</taxon>
        <taxon>Gammaproteobacteria</taxon>
        <taxon>Pseudomonadales</taxon>
        <taxon>Pseudomonadaceae</taxon>
        <taxon>Permianibacter</taxon>
    </lineage>
</organism>
<name>A0A4R6UVD9_9GAMM</name>
<reference evidence="2 3" key="1">
    <citation type="submission" date="2019-03" db="EMBL/GenBank/DDBJ databases">
        <title>Genomic Encyclopedia of Type Strains, Phase IV (KMG-IV): sequencing the most valuable type-strain genomes for metagenomic binning, comparative biology and taxonomic classification.</title>
        <authorList>
            <person name="Goeker M."/>
        </authorList>
    </citation>
    <scope>NUCLEOTIDE SEQUENCE [LARGE SCALE GENOMIC DNA]</scope>
    <source>
        <strain evidence="2 3">DSM 103792</strain>
    </source>
</reference>
<dbReference type="EMBL" id="SNYM01000001">
    <property type="protein sequence ID" value="TDQ51300.1"/>
    <property type="molecule type" value="Genomic_DNA"/>
</dbReference>
<feature type="transmembrane region" description="Helical" evidence="1">
    <location>
        <begin position="212"/>
        <end position="232"/>
    </location>
</feature>
<proteinExistence type="predicted"/>
<dbReference type="InterPro" id="IPR018692">
    <property type="entry name" value="DUF2189"/>
</dbReference>
<accession>A0A4R6UVD9</accession>
<feature type="transmembrane region" description="Helical" evidence="1">
    <location>
        <begin position="49"/>
        <end position="66"/>
    </location>
</feature>
<dbReference type="OrthoDB" id="5621705at2"/>
<evidence type="ECO:0000256" key="1">
    <source>
        <dbReference type="SAM" id="Phobius"/>
    </source>
</evidence>